<dbReference type="OrthoDB" id="2011769at2759"/>
<reference evidence="18" key="1">
    <citation type="journal article" date="2006" name="PLoS Biol.">
        <title>Macronuclear genome sequence of the ciliate Tetrahymena thermophila, a model eukaryote.</title>
        <authorList>
            <person name="Eisen J.A."/>
            <person name="Coyne R.S."/>
            <person name="Wu M."/>
            <person name="Wu D."/>
            <person name="Thiagarajan M."/>
            <person name="Wortman J.R."/>
            <person name="Badger J.H."/>
            <person name="Ren Q."/>
            <person name="Amedeo P."/>
            <person name="Jones K.M."/>
            <person name="Tallon L.J."/>
            <person name="Delcher A.L."/>
            <person name="Salzberg S.L."/>
            <person name="Silva J.C."/>
            <person name="Haas B.J."/>
            <person name="Majoros W.H."/>
            <person name="Farzad M."/>
            <person name="Carlton J.M."/>
            <person name="Smith R.K. Jr."/>
            <person name="Garg J."/>
            <person name="Pearlman R.E."/>
            <person name="Karrer K.M."/>
            <person name="Sun L."/>
            <person name="Manning G."/>
            <person name="Elde N.C."/>
            <person name="Turkewitz A.P."/>
            <person name="Asai D.J."/>
            <person name="Wilkes D.E."/>
            <person name="Wang Y."/>
            <person name="Cai H."/>
            <person name="Collins K."/>
            <person name="Stewart B.A."/>
            <person name="Lee S.R."/>
            <person name="Wilamowska K."/>
            <person name="Weinberg Z."/>
            <person name="Ruzzo W.L."/>
            <person name="Wloga D."/>
            <person name="Gaertig J."/>
            <person name="Frankel J."/>
            <person name="Tsao C.-C."/>
            <person name="Gorovsky M.A."/>
            <person name="Keeling P.J."/>
            <person name="Waller R.F."/>
            <person name="Patron N.J."/>
            <person name="Cherry J.M."/>
            <person name="Stover N.A."/>
            <person name="Krieger C.J."/>
            <person name="del Toro C."/>
            <person name="Ryder H.F."/>
            <person name="Williamson S.C."/>
            <person name="Barbeau R.A."/>
            <person name="Hamilton E.P."/>
            <person name="Orias E."/>
        </authorList>
    </citation>
    <scope>NUCLEOTIDE SEQUENCE [LARGE SCALE GENOMIC DNA]</scope>
    <source>
        <strain evidence="18">SB210</strain>
    </source>
</reference>
<dbReference type="HOGENOM" id="CLU_040729_6_0_1"/>
<dbReference type="Gene3D" id="3.40.50.300">
    <property type="entry name" value="P-loop containing nucleotide triphosphate hydrolases"/>
    <property type="match status" value="1"/>
</dbReference>
<dbReference type="AlphaFoldDB" id="Q23F87"/>
<name>Q23F87_TETTS</name>
<dbReference type="InterPro" id="IPR006687">
    <property type="entry name" value="Small_GTPase_SAR1"/>
</dbReference>
<feature type="binding site" evidence="13">
    <location>
        <position position="130"/>
    </location>
    <ligand>
        <name>GTP</name>
        <dbReference type="ChEBI" id="CHEBI:37565"/>
    </ligand>
</feature>
<evidence type="ECO:0000256" key="3">
    <source>
        <dbReference type="ARBA" id="ARBA00007507"/>
    </source>
</evidence>
<feature type="binding site" evidence="14">
    <location>
        <begin position="27"/>
        <end position="34"/>
    </location>
    <ligand>
        <name>GTP</name>
        <dbReference type="ChEBI" id="CHEBI:37565"/>
    </ligand>
</feature>
<feature type="binding site" evidence="13">
    <location>
        <position position="30"/>
    </location>
    <ligand>
        <name>GTP</name>
        <dbReference type="ChEBI" id="CHEBI:37565"/>
    </ligand>
</feature>
<dbReference type="GO" id="GO:0003924">
    <property type="term" value="F:GTPase activity"/>
    <property type="evidence" value="ECO:0007669"/>
    <property type="project" value="InterPro"/>
</dbReference>
<protein>
    <submittedName>
        <fullName evidence="17">ADP-ribosylation factor(Arf)/Arf-like (Arl) small GTPase family protein</fullName>
    </submittedName>
</protein>
<dbReference type="InterPro" id="IPR006689">
    <property type="entry name" value="Small_GTPase_ARF/SAR"/>
</dbReference>
<dbReference type="SMART" id="SM00175">
    <property type="entry name" value="RAB"/>
    <property type="match status" value="1"/>
</dbReference>
<dbReference type="PRINTS" id="PR00328">
    <property type="entry name" value="SAR1GTPBP"/>
</dbReference>
<dbReference type="Pfam" id="PF00025">
    <property type="entry name" value="Arf"/>
    <property type="match status" value="1"/>
</dbReference>
<keyword evidence="4 16" id="KW-0813">Transport</keyword>
<keyword evidence="10 16" id="KW-0333">Golgi apparatus</keyword>
<keyword evidence="15" id="KW-0479">Metal-binding</keyword>
<keyword evidence="8 16" id="KW-0931">ER-Golgi transport</keyword>
<feature type="binding site" evidence="13">
    <location>
        <position position="35"/>
    </location>
    <ligand>
        <name>GTP</name>
        <dbReference type="ChEBI" id="CHEBI:37565"/>
    </ligand>
</feature>
<keyword evidence="5 13" id="KW-0547">Nucleotide-binding</keyword>
<keyword evidence="12" id="KW-0472">Membrane</keyword>
<dbReference type="PROSITE" id="PS51422">
    <property type="entry name" value="SAR1"/>
    <property type="match status" value="1"/>
</dbReference>
<feature type="binding site" evidence="15">
    <location>
        <position position="34"/>
    </location>
    <ligand>
        <name>Mg(2+)</name>
        <dbReference type="ChEBI" id="CHEBI:18420"/>
    </ligand>
</feature>
<keyword evidence="15" id="KW-0460">Magnesium</keyword>
<feature type="binding site" evidence="14">
    <location>
        <position position="73"/>
    </location>
    <ligand>
        <name>GTP</name>
        <dbReference type="ChEBI" id="CHEBI:37565"/>
    </ligand>
</feature>
<gene>
    <name evidence="17" type="ORF">TTHERM_00382270</name>
</gene>
<dbReference type="eggNOG" id="KOG0077">
    <property type="taxonomic scope" value="Eukaryota"/>
</dbReference>
<feature type="binding site" evidence="13">
    <location>
        <position position="33"/>
    </location>
    <ligand>
        <name>GTP</name>
        <dbReference type="ChEBI" id="CHEBI:37565"/>
    </ligand>
</feature>
<dbReference type="STRING" id="312017.Q23F87"/>
<keyword evidence="7 16" id="KW-0256">Endoplasmic reticulum</keyword>
<feature type="binding site" evidence="13">
    <location>
        <position position="32"/>
    </location>
    <ligand>
        <name>GTP</name>
        <dbReference type="ChEBI" id="CHEBI:37565"/>
    </ligand>
</feature>
<evidence type="ECO:0000256" key="9">
    <source>
        <dbReference type="ARBA" id="ARBA00022927"/>
    </source>
</evidence>
<dbReference type="RefSeq" id="XP_001015511.2">
    <property type="nucleotide sequence ID" value="XM_001015511.2"/>
</dbReference>
<dbReference type="InParanoid" id="Q23F87"/>
<accession>Q23F87</accession>
<keyword evidence="9 16" id="KW-0653">Protein transport</keyword>
<dbReference type="PROSITE" id="PS51419">
    <property type="entry name" value="RAB"/>
    <property type="match status" value="1"/>
</dbReference>
<evidence type="ECO:0000256" key="8">
    <source>
        <dbReference type="ARBA" id="ARBA00022892"/>
    </source>
</evidence>
<feature type="binding site" evidence="13">
    <location>
        <position position="129"/>
    </location>
    <ligand>
        <name>GTP</name>
        <dbReference type="ChEBI" id="CHEBI:37565"/>
    </ligand>
</feature>
<evidence type="ECO:0000313" key="17">
    <source>
        <dbReference type="EMBL" id="EAR95266.2"/>
    </source>
</evidence>
<evidence type="ECO:0000256" key="1">
    <source>
        <dbReference type="ARBA" id="ARBA00004395"/>
    </source>
</evidence>
<comment type="subcellular location">
    <subcellularLocation>
        <location evidence="2">Endoplasmic reticulum membrane</location>
        <topology evidence="2">Peripheral membrane protein</topology>
    </subcellularLocation>
    <subcellularLocation>
        <location evidence="1">Golgi apparatus membrane</location>
        <topology evidence="1">Peripheral membrane protein</topology>
    </subcellularLocation>
</comment>
<evidence type="ECO:0000256" key="6">
    <source>
        <dbReference type="ARBA" id="ARBA00022801"/>
    </source>
</evidence>
<feature type="binding site" evidence="15">
    <location>
        <position position="51"/>
    </location>
    <ligand>
        <name>Mg(2+)</name>
        <dbReference type="ChEBI" id="CHEBI:18420"/>
    </ligand>
</feature>
<feature type="binding site" evidence="13">
    <location>
        <position position="34"/>
    </location>
    <ligand>
        <name>GTP</name>
        <dbReference type="ChEBI" id="CHEBI:37565"/>
    </ligand>
</feature>
<sequence length="192" mass="22300">MFIFDFFKNFIQRLGLFQKSGRILFLGLANAGKTTLLGRMKDGRFKQYDPTLGSNVEEIQIQNMKLKAFDLGGHEAVIKAWKSYYHNINGIFFLVDSTNKEKFQDSKEELQKILTCEQLKNVPIVFLGNKIDLKDAVSEEELRKSHDLPDKQRLEKIDYEIVNNHPIKIIMCSLSRNVGYIEGFTWISQFVK</sequence>
<evidence type="ECO:0000256" key="15">
    <source>
        <dbReference type="PIRSR" id="PIRSR606689-2"/>
    </source>
</evidence>
<comment type="similarity">
    <text evidence="3 16">Belongs to the small GTPase superfamily. SAR1 family.</text>
</comment>
<keyword evidence="11 14" id="KW-0342">GTP-binding</keyword>
<organism evidence="17 18">
    <name type="scientific">Tetrahymena thermophila (strain SB210)</name>
    <dbReference type="NCBI Taxonomy" id="312017"/>
    <lineage>
        <taxon>Eukaryota</taxon>
        <taxon>Sar</taxon>
        <taxon>Alveolata</taxon>
        <taxon>Ciliophora</taxon>
        <taxon>Intramacronucleata</taxon>
        <taxon>Oligohymenophorea</taxon>
        <taxon>Hymenostomatida</taxon>
        <taxon>Tetrahymenina</taxon>
        <taxon>Tetrahymenidae</taxon>
        <taxon>Tetrahymena</taxon>
    </lineage>
</organism>
<evidence type="ECO:0000256" key="12">
    <source>
        <dbReference type="ARBA" id="ARBA00023136"/>
    </source>
</evidence>
<dbReference type="GO" id="GO:0046872">
    <property type="term" value="F:metal ion binding"/>
    <property type="evidence" value="ECO:0007669"/>
    <property type="project" value="UniProtKB-KW"/>
</dbReference>
<dbReference type="FunFam" id="3.40.50.300:FF:000161">
    <property type="entry name" value="Small COPII coat GTPase"/>
    <property type="match status" value="1"/>
</dbReference>
<evidence type="ECO:0000256" key="7">
    <source>
        <dbReference type="ARBA" id="ARBA00022824"/>
    </source>
</evidence>
<evidence type="ECO:0000256" key="10">
    <source>
        <dbReference type="ARBA" id="ARBA00023034"/>
    </source>
</evidence>
<dbReference type="EMBL" id="GG662706">
    <property type="protein sequence ID" value="EAR95266.2"/>
    <property type="molecule type" value="Genomic_DNA"/>
</dbReference>
<evidence type="ECO:0000256" key="14">
    <source>
        <dbReference type="PIRSR" id="PIRSR606689-1"/>
    </source>
</evidence>
<dbReference type="GO" id="GO:0005789">
    <property type="term" value="C:endoplasmic reticulum membrane"/>
    <property type="evidence" value="ECO:0007669"/>
    <property type="project" value="UniProtKB-SubCell"/>
</dbReference>
<dbReference type="SUPFAM" id="SSF52540">
    <property type="entry name" value="P-loop containing nucleoside triphosphate hydrolases"/>
    <property type="match status" value="1"/>
</dbReference>
<dbReference type="KEGG" id="tet:TTHERM_00382270"/>
<dbReference type="SMART" id="SM00178">
    <property type="entry name" value="SAR"/>
    <property type="match status" value="1"/>
</dbReference>
<dbReference type="NCBIfam" id="TIGR00231">
    <property type="entry name" value="small_GTP"/>
    <property type="match status" value="1"/>
</dbReference>
<dbReference type="GO" id="GO:0000139">
    <property type="term" value="C:Golgi membrane"/>
    <property type="evidence" value="ECO:0007669"/>
    <property type="project" value="UniProtKB-SubCell"/>
</dbReference>
<evidence type="ECO:0000256" key="11">
    <source>
        <dbReference type="ARBA" id="ARBA00023134"/>
    </source>
</evidence>
<keyword evidence="18" id="KW-1185">Reference proteome</keyword>
<evidence type="ECO:0000256" key="5">
    <source>
        <dbReference type="ARBA" id="ARBA00022741"/>
    </source>
</evidence>
<evidence type="ECO:0000256" key="4">
    <source>
        <dbReference type="ARBA" id="ARBA00022448"/>
    </source>
</evidence>
<dbReference type="GO" id="GO:0016192">
    <property type="term" value="P:vesicle-mediated transport"/>
    <property type="evidence" value="ECO:0007669"/>
    <property type="project" value="UniProtKB-KW"/>
</dbReference>
<dbReference type="PROSITE" id="PS51417">
    <property type="entry name" value="ARF"/>
    <property type="match status" value="1"/>
</dbReference>
<dbReference type="GeneID" id="7833539"/>
<dbReference type="OMA" id="DWLYNGF"/>
<dbReference type="SMART" id="SM00177">
    <property type="entry name" value="ARF"/>
    <property type="match status" value="1"/>
</dbReference>
<proteinExistence type="inferred from homology"/>
<dbReference type="GO" id="GO:0005525">
    <property type="term" value="F:GTP binding"/>
    <property type="evidence" value="ECO:0007669"/>
    <property type="project" value="UniProtKB-KW"/>
</dbReference>
<feature type="binding site" evidence="13">
    <location>
        <position position="132"/>
    </location>
    <ligand>
        <name>GTP</name>
        <dbReference type="ChEBI" id="CHEBI:37565"/>
    </ligand>
</feature>
<dbReference type="GO" id="GO:0006886">
    <property type="term" value="P:intracellular protein transport"/>
    <property type="evidence" value="ECO:0007669"/>
    <property type="project" value="InterPro"/>
</dbReference>
<keyword evidence="6" id="KW-0378">Hydrolase</keyword>
<dbReference type="PANTHER" id="PTHR45684">
    <property type="entry name" value="RE74312P"/>
    <property type="match status" value="1"/>
</dbReference>
<evidence type="ECO:0000256" key="16">
    <source>
        <dbReference type="RuleBase" id="RU003926"/>
    </source>
</evidence>
<evidence type="ECO:0000256" key="13">
    <source>
        <dbReference type="PIRSR" id="PIRSR606687-2"/>
    </source>
</evidence>
<feature type="binding site" evidence="14">
    <location>
        <begin position="129"/>
        <end position="132"/>
    </location>
    <ligand>
        <name>GTP</name>
        <dbReference type="ChEBI" id="CHEBI:37565"/>
    </ligand>
</feature>
<dbReference type="InterPro" id="IPR027417">
    <property type="entry name" value="P-loop_NTPase"/>
</dbReference>
<evidence type="ECO:0000256" key="2">
    <source>
        <dbReference type="ARBA" id="ARBA00004406"/>
    </source>
</evidence>
<dbReference type="Proteomes" id="UP000009168">
    <property type="component" value="Unassembled WGS sequence"/>
</dbReference>
<evidence type="ECO:0000313" key="18">
    <source>
        <dbReference type="Proteomes" id="UP000009168"/>
    </source>
</evidence>
<dbReference type="InterPro" id="IPR005225">
    <property type="entry name" value="Small_GTP-bd"/>
</dbReference>